<dbReference type="Proteomes" id="UP000618445">
    <property type="component" value="Unassembled WGS sequence"/>
</dbReference>
<dbReference type="Gene3D" id="1.10.3210.10">
    <property type="entry name" value="Hypothetical protein af1432"/>
    <property type="match status" value="1"/>
</dbReference>
<dbReference type="NCBIfam" id="TIGR03174">
    <property type="entry name" value="cas_Csc3"/>
    <property type="match status" value="1"/>
</dbReference>
<comment type="caution">
    <text evidence="1">The sequence shown here is derived from an EMBL/GenBank/DDBJ whole genome shotgun (WGS) entry which is preliminary data.</text>
</comment>
<gene>
    <name evidence="1" type="primary">cas10d</name>
    <name evidence="1" type="ORF">H6G05_22000</name>
</gene>
<organism evidence="1 2">
    <name type="scientific">Phormidium tenue FACHB-1050</name>
    <dbReference type="NCBI Taxonomy" id="2692857"/>
    <lineage>
        <taxon>Bacteria</taxon>
        <taxon>Bacillati</taxon>
        <taxon>Cyanobacteriota</taxon>
        <taxon>Cyanophyceae</taxon>
        <taxon>Oscillatoriophycideae</taxon>
        <taxon>Oscillatoriales</taxon>
        <taxon>Oscillatoriaceae</taxon>
        <taxon>Phormidium</taxon>
    </lineage>
</organism>
<dbReference type="RefSeq" id="WP_190581581.1">
    <property type="nucleotide sequence ID" value="NZ_CAWPQU010000049.1"/>
</dbReference>
<accession>A0ABR8CHH4</accession>
<dbReference type="InterPro" id="IPR017589">
    <property type="entry name" value="CRISPR-assoc_prot_Cas10d/Csc3"/>
</dbReference>
<reference evidence="1 2" key="1">
    <citation type="journal article" date="2020" name="ISME J.">
        <title>Comparative genomics reveals insights into cyanobacterial evolution and habitat adaptation.</title>
        <authorList>
            <person name="Chen M.Y."/>
            <person name="Teng W.K."/>
            <person name="Zhao L."/>
            <person name="Hu C.X."/>
            <person name="Zhou Y.K."/>
            <person name="Han B.P."/>
            <person name="Song L.R."/>
            <person name="Shu W.S."/>
        </authorList>
    </citation>
    <scope>NUCLEOTIDE SEQUENCE [LARGE SCALE GENOMIC DNA]</scope>
    <source>
        <strain evidence="1 2">FACHB-1050</strain>
    </source>
</reference>
<keyword evidence="2" id="KW-1185">Reference proteome</keyword>
<sequence>MSDSELLEFLGIEERPVLSLFIEEVANKGLQQYQKVVQYGVHKGQSLYNHVVSGVFLIHSLQEILNLSSIDLKVLTIAFCVHDINKTYQGAETSYGKIAVPKNVVQEIEKIGFDVFLEDWRDFIEDITELIRGHSGHNSVRGDSLDRRSDPTKLGKRRLTELDEIIRAADVADLSQSYSERKHKRAFLSHLNRFTVQQYQLVAHQITEQRGILTNIIHNQVSEFLQEKFNALPIFLYPQGTHYLAPVGLDLTLTNQDRLTISQGVEQKVHQMKAEEYGKFIKAGNQGIKIDGEVLELGLTYDEIFAYVNTLIQRKSYKVDELEQAYRNKLSETLKDPKSLHQEVIQEWLQKPRILPQDQDLMRLGELLRTFYIFLSKHCKQSLISKNREFSNPWKYLNLLLEIENSDRYDVFDQNFHRSYVVAQYLENITYDYLLGLISQELDNLMNNEKQEQLETITQETSLNSHIATYVINNLSFDFDNFSIQDFSQNFQTYCQDRNRQSCYASSSFSASKWMSPSVLKGIKVQQFSNRLLAGSQSEPKRYIDPIVQQQFSIEKLNYISGGDKSLYLHLMPYSFMTAPFIESFKSLFQKLSKIDVSAVSLSVKEAIQFFSNQKYCVLPIKHQKAGGILVPKFSDLVGNVISLPLNPLGNNQTEKYLNAIEYALLLYKHFGVKILLSELAFPIMNLTESQEIDIFLDGVPSLLRGLVPSENLYFCRDKNTEPLGSGDILWQRLHAIREMCDLLWLNETKENELVAVAEAFSGGEGQIFFVVDRLIEKKAAHISKRSKQGIDKDSAARGLTRKLKTWMDQIVMSGSNV</sequence>
<dbReference type="EMBL" id="JACJQY010000053">
    <property type="protein sequence ID" value="MBD2319500.1"/>
    <property type="molecule type" value="Genomic_DNA"/>
</dbReference>
<evidence type="ECO:0000313" key="2">
    <source>
        <dbReference type="Proteomes" id="UP000618445"/>
    </source>
</evidence>
<evidence type="ECO:0000313" key="1">
    <source>
        <dbReference type="EMBL" id="MBD2319500.1"/>
    </source>
</evidence>
<protein>
    <submittedName>
        <fullName evidence="1">Type I-D CRISPR-associated protein Cas10d/Csc3</fullName>
    </submittedName>
</protein>
<name>A0ABR8CHH4_9CYAN</name>
<dbReference type="SUPFAM" id="SSF109604">
    <property type="entry name" value="HD-domain/PDEase-like"/>
    <property type="match status" value="1"/>
</dbReference>
<proteinExistence type="predicted"/>